<accession>A0A7Y2RHZ2</accession>
<reference evidence="3 4" key="1">
    <citation type="submission" date="2020-04" db="EMBL/GenBank/DDBJ databases">
        <title>Acinetobacter Taxon 24.</title>
        <authorList>
            <person name="Nemec A."/>
            <person name="Radolfova-Krizova L."/>
            <person name="Higgins P.G."/>
            <person name="Spanelova P."/>
        </authorList>
    </citation>
    <scope>NUCLEOTIDE SEQUENCE [LARGE SCALE GENOMIC DNA]</scope>
    <source>
        <strain evidence="2 3">ANC 4279</strain>
        <strain evidence="1 4">ANC 5380</strain>
    </source>
</reference>
<evidence type="ECO:0000313" key="2">
    <source>
        <dbReference type="EMBL" id="NNH88592.1"/>
    </source>
</evidence>
<gene>
    <name evidence="2" type="ORF">HLH13_12920</name>
    <name evidence="1" type="ORF">HLH17_15955</name>
</gene>
<comment type="caution">
    <text evidence="1">The sequence shown here is derived from an EMBL/GenBank/DDBJ whole genome shotgun (WGS) entry which is preliminary data.</text>
</comment>
<dbReference type="RefSeq" id="WP_067726542.1">
    <property type="nucleotide sequence ID" value="NZ_JABERG010000017.1"/>
</dbReference>
<evidence type="ECO:0000313" key="3">
    <source>
        <dbReference type="Proteomes" id="UP000546536"/>
    </source>
</evidence>
<accession>A0A7Y2S0T9</accession>
<organism evidence="1 4">
    <name type="scientific">Acinetobacter terrae</name>
    <dbReference type="NCBI Taxonomy" id="2731247"/>
    <lineage>
        <taxon>Bacteria</taxon>
        <taxon>Pseudomonadati</taxon>
        <taxon>Pseudomonadota</taxon>
        <taxon>Gammaproteobacteria</taxon>
        <taxon>Moraxellales</taxon>
        <taxon>Moraxellaceae</taxon>
        <taxon>Acinetobacter</taxon>
        <taxon>Acinetobacter Taxon 24</taxon>
    </lineage>
</organism>
<protein>
    <submittedName>
        <fullName evidence="1">Uncharacterized protein</fullName>
    </submittedName>
</protein>
<dbReference type="Proteomes" id="UP000546536">
    <property type="component" value="Unassembled WGS sequence"/>
</dbReference>
<dbReference type="EMBL" id="JABERL010000065">
    <property type="protein sequence ID" value="NNH79110.1"/>
    <property type="molecule type" value="Genomic_DNA"/>
</dbReference>
<evidence type="ECO:0000313" key="1">
    <source>
        <dbReference type="EMBL" id="NNH79110.1"/>
    </source>
</evidence>
<sequence>MFRLLVTSDSNSETGVADANLSLTANGFYKFIEEQDYGNTLNSLVIIFMCRDPELHFKQRIRYSRKKQKLYMDIMLDYQTFVIMTPEQRVSELCKKLLTEMPPIVQKYKITDFDLDKLISNFSYWFNKYDLIIDLSDDLKNELKLDCEKIESEEPKPQEKRKSFFKRILLRK</sequence>
<dbReference type="AlphaFoldDB" id="A0A7Y2RHZ2"/>
<evidence type="ECO:0000313" key="4">
    <source>
        <dbReference type="Proteomes" id="UP000569202"/>
    </source>
</evidence>
<keyword evidence="3" id="KW-1185">Reference proteome</keyword>
<dbReference type="EMBL" id="JABERG010000017">
    <property type="protein sequence ID" value="NNH88592.1"/>
    <property type="molecule type" value="Genomic_DNA"/>
</dbReference>
<dbReference type="Proteomes" id="UP000569202">
    <property type="component" value="Unassembled WGS sequence"/>
</dbReference>
<proteinExistence type="predicted"/>
<name>A0A7Y2RHZ2_9GAMM</name>